<dbReference type="Gene3D" id="3.40.1010.10">
    <property type="entry name" value="Cobalt-precorrin-4 Transmethylase, Domain 1"/>
    <property type="match status" value="1"/>
</dbReference>
<dbReference type="PANTHER" id="PTHR43467:SF2">
    <property type="entry name" value="COBALT-PRECORRIN-2 C(20)-METHYLTRANSFERASE"/>
    <property type="match status" value="1"/>
</dbReference>
<proteinExistence type="predicted"/>
<dbReference type="GO" id="GO:0008168">
    <property type="term" value="F:methyltransferase activity"/>
    <property type="evidence" value="ECO:0007669"/>
    <property type="project" value="InterPro"/>
</dbReference>
<keyword evidence="2" id="KW-0169">Cobalamin biosynthesis</keyword>
<dbReference type="InterPro" id="IPR000878">
    <property type="entry name" value="4pyrrol_Mease"/>
</dbReference>
<organism evidence="4">
    <name type="scientific">hydrothermal vent metagenome</name>
    <dbReference type="NCBI Taxonomy" id="652676"/>
    <lineage>
        <taxon>unclassified sequences</taxon>
        <taxon>metagenomes</taxon>
        <taxon>ecological metagenomes</taxon>
    </lineage>
</organism>
<dbReference type="GO" id="GO:0009236">
    <property type="term" value="P:cobalamin biosynthetic process"/>
    <property type="evidence" value="ECO:0007669"/>
    <property type="project" value="UniProtKB-KW"/>
</dbReference>
<feature type="non-terminal residue" evidence="4">
    <location>
        <position position="42"/>
    </location>
</feature>
<evidence type="ECO:0000313" key="4">
    <source>
        <dbReference type="EMBL" id="VAX33862.1"/>
    </source>
</evidence>
<dbReference type="Pfam" id="PF00590">
    <property type="entry name" value="TP_methylase"/>
    <property type="match status" value="1"/>
</dbReference>
<dbReference type="InterPro" id="IPR035996">
    <property type="entry name" value="4pyrrol_Methylase_sf"/>
</dbReference>
<dbReference type="AlphaFoldDB" id="A0A3B1CZG8"/>
<dbReference type="InterPro" id="IPR003043">
    <property type="entry name" value="Uropor_MeTrfase_CS"/>
</dbReference>
<feature type="domain" description="Tetrapyrrole methylase" evidence="3">
    <location>
        <begin position="4"/>
        <end position="37"/>
    </location>
</feature>
<dbReference type="PROSITE" id="PS00839">
    <property type="entry name" value="SUMT_1"/>
    <property type="match status" value="1"/>
</dbReference>
<gene>
    <name evidence="4" type="ORF">MNBD_NITROSPIRAE03-383</name>
</gene>
<sequence length="42" mass="4560">MSNTVYSIGLGPGNPELMTVKARRILEESDIVVVPQSDETGR</sequence>
<dbReference type="EMBL" id="UOGI01000211">
    <property type="protein sequence ID" value="VAX33862.1"/>
    <property type="molecule type" value="Genomic_DNA"/>
</dbReference>
<accession>A0A3B1CZG8</accession>
<evidence type="ECO:0000256" key="2">
    <source>
        <dbReference type="ARBA" id="ARBA00022573"/>
    </source>
</evidence>
<reference evidence="4" key="1">
    <citation type="submission" date="2018-06" db="EMBL/GenBank/DDBJ databases">
        <authorList>
            <person name="Zhirakovskaya E."/>
        </authorList>
    </citation>
    <scope>NUCLEOTIDE SEQUENCE</scope>
</reference>
<dbReference type="SUPFAM" id="SSF53790">
    <property type="entry name" value="Tetrapyrrole methylase"/>
    <property type="match status" value="1"/>
</dbReference>
<name>A0A3B1CZG8_9ZZZZ</name>
<dbReference type="PANTHER" id="PTHR43467">
    <property type="entry name" value="COBALT-PRECORRIN-2 C(20)-METHYLTRANSFERASE"/>
    <property type="match status" value="1"/>
</dbReference>
<evidence type="ECO:0000259" key="3">
    <source>
        <dbReference type="Pfam" id="PF00590"/>
    </source>
</evidence>
<protein>
    <recommendedName>
        <fullName evidence="3">Tetrapyrrole methylase domain-containing protein</fullName>
    </recommendedName>
</protein>
<dbReference type="InterPro" id="IPR014777">
    <property type="entry name" value="4pyrrole_Mease_sub1"/>
</dbReference>
<comment type="pathway">
    <text evidence="1">Cofactor biosynthesis; adenosylcobalamin biosynthesis.</text>
</comment>
<evidence type="ECO:0000256" key="1">
    <source>
        <dbReference type="ARBA" id="ARBA00004953"/>
    </source>
</evidence>